<gene>
    <name evidence="1" type="ORF">S12H4_13334</name>
</gene>
<dbReference type="AlphaFoldDB" id="X1S4R1"/>
<accession>X1S4R1</accession>
<comment type="caution">
    <text evidence="1">The sequence shown here is derived from an EMBL/GenBank/DDBJ whole genome shotgun (WGS) entry which is preliminary data.</text>
</comment>
<dbReference type="EMBL" id="BARW01006352">
    <property type="protein sequence ID" value="GAI87893.1"/>
    <property type="molecule type" value="Genomic_DNA"/>
</dbReference>
<feature type="non-terminal residue" evidence="1">
    <location>
        <position position="1"/>
    </location>
</feature>
<sequence>KASHKIDLIIALAMAALGATQIKESRAGRVYVDNGKPLMDHERDHLNVREPGKGHIYIG</sequence>
<name>X1S4R1_9ZZZZ</name>
<organism evidence="1">
    <name type="scientific">marine sediment metagenome</name>
    <dbReference type="NCBI Taxonomy" id="412755"/>
    <lineage>
        <taxon>unclassified sequences</taxon>
        <taxon>metagenomes</taxon>
        <taxon>ecological metagenomes</taxon>
    </lineage>
</organism>
<evidence type="ECO:0000313" key="1">
    <source>
        <dbReference type="EMBL" id="GAI87893.1"/>
    </source>
</evidence>
<reference evidence="1" key="1">
    <citation type="journal article" date="2014" name="Front. Microbiol.">
        <title>High frequency of phylogenetically diverse reductive dehalogenase-homologous genes in deep subseafloor sedimentary metagenomes.</title>
        <authorList>
            <person name="Kawai M."/>
            <person name="Futagami T."/>
            <person name="Toyoda A."/>
            <person name="Takaki Y."/>
            <person name="Nishi S."/>
            <person name="Hori S."/>
            <person name="Arai W."/>
            <person name="Tsubouchi T."/>
            <person name="Morono Y."/>
            <person name="Uchiyama I."/>
            <person name="Ito T."/>
            <person name="Fujiyama A."/>
            <person name="Inagaki F."/>
            <person name="Takami H."/>
        </authorList>
    </citation>
    <scope>NUCLEOTIDE SEQUENCE</scope>
    <source>
        <strain evidence="1">Expedition CK06-06</strain>
    </source>
</reference>
<proteinExistence type="predicted"/>
<protein>
    <submittedName>
        <fullName evidence="1">Uncharacterized protein</fullName>
    </submittedName>
</protein>